<dbReference type="InterPro" id="IPR011050">
    <property type="entry name" value="Pectin_lyase_fold/virulence"/>
</dbReference>
<dbReference type="GO" id="GO:0030599">
    <property type="term" value="F:pectinesterase activity"/>
    <property type="evidence" value="ECO:0007669"/>
    <property type="project" value="UniProtKB-EC"/>
</dbReference>
<keyword evidence="9" id="KW-0961">Cell wall biogenesis/degradation</keyword>
<dbReference type="SUPFAM" id="SSF48403">
    <property type="entry name" value="Ankyrin repeat"/>
    <property type="match status" value="1"/>
</dbReference>
<dbReference type="PANTHER" id="PTHR31321">
    <property type="entry name" value="ACYL-COA THIOESTER HYDROLASE YBHC-RELATED"/>
    <property type="match status" value="1"/>
</dbReference>
<evidence type="ECO:0000259" key="14">
    <source>
        <dbReference type="Pfam" id="PF01095"/>
    </source>
</evidence>
<dbReference type="Gene3D" id="2.160.20.10">
    <property type="entry name" value="Single-stranded right-handed beta-helix, Pectin lyase-like"/>
    <property type="match status" value="1"/>
</dbReference>
<evidence type="ECO:0000256" key="13">
    <source>
        <dbReference type="SAM" id="SignalP"/>
    </source>
</evidence>
<keyword evidence="5" id="KW-0964">Secreted</keyword>
<dbReference type="Pfam" id="PF01095">
    <property type="entry name" value="Pectinesterase"/>
    <property type="match status" value="1"/>
</dbReference>
<dbReference type="InterPro" id="IPR002110">
    <property type="entry name" value="Ankyrin_rpt"/>
</dbReference>
<evidence type="ECO:0000256" key="2">
    <source>
        <dbReference type="ARBA" id="ARBA00005184"/>
    </source>
</evidence>
<comment type="similarity">
    <text evidence="3">Belongs to the pectinesterase family.</text>
</comment>
<dbReference type="PROSITE" id="PS50088">
    <property type="entry name" value="ANK_REPEAT"/>
    <property type="match status" value="1"/>
</dbReference>
<dbReference type="EMBL" id="JAQJAN010000019">
    <property type="protein sequence ID" value="KAJ5709176.1"/>
    <property type="molecule type" value="Genomic_DNA"/>
</dbReference>
<dbReference type="InterPro" id="IPR000070">
    <property type="entry name" value="Pectinesterase_cat"/>
</dbReference>
<keyword evidence="6 13" id="KW-0732">Signal</keyword>
<reference evidence="15" key="2">
    <citation type="submission" date="2023-01" db="EMBL/GenBank/DDBJ databases">
        <authorList>
            <person name="Petersen C."/>
        </authorList>
    </citation>
    <scope>NUCLEOTIDE SEQUENCE</scope>
    <source>
        <strain evidence="15">IBT 17514</strain>
    </source>
</reference>
<proteinExistence type="inferred from homology"/>
<comment type="caution">
    <text evidence="15">The sequence shown here is derived from an EMBL/GenBank/DDBJ whole genome shotgun (WGS) entry which is preliminary data.</text>
</comment>
<keyword evidence="8" id="KW-0063">Aspartyl esterase</keyword>
<dbReference type="FunFam" id="2.160.20.10:FF:000014">
    <property type="entry name" value="Pectinesterase"/>
    <property type="match status" value="1"/>
</dbReference>
<dbReference type="InterPro" id="IPR033131">
    <property type="entry name" value="Pectinesterase_Asp_AS"/>
</dbReference>
<evidence type="ECO:0000256" key="5">
    <source>
        <dbReference type="ARBA" id="ARBA00022525"/>
    </source>
</evidence>
<dbReference type="InterPro" id="IPR012334">
    <property type="entry name" value="Pectin_lyas_fold"/>
</dbReference>
<dbReference type="GO" id="GO:0042545">
    <property type="term" value="P:cell wall modification"/>
    <property type="evidence" value="ECO:0007669"/>
    <property type="project" value="InterPro"/>
</dbReference>
<dbReference type="Pfam" id="PF12796">
    <property type="entry name" value="Ank_2"/>
    <property type="match status" value="3"/>
</dbReference>
<evidence type="ECO:0000313" key="16">
    <source>
        <dbReference type="Proteomes" id="UP001215712"/>
    </source>
</evidence>
<dbReference type="SMART" id="SM00248">
    <property type="entry name" value="ANK"/>
    <property type="match status" value="9"/>
</dbReference>
<feature type="repeat" description="ANK" evidence="11">
    <location>
        <begin position="682"/>
        <end position="714"/>
    </location>
</feature>
<dbReference type="PANTHER" id="PTHR31321:SF127">
    <property type="entry name" value="PECTINESTERASE"/>
    <property type="match status" value="1"/>
</dbReference>
<feature type="signal peptide" evidence="13">
    <location>
        <begin position="1"/>
        <end position="15"/>
    </location>
</feature>
<dbReference type="Proteomes" id="UP001215712">
    <property type="component" value="Unassembled WGS sequence"/>
</dbReference>
<feature type="domain" description="Pectinesterase catalytic" evidence="14">
    <location>
        <begin position="26"/>
        <end position="294"/>
    </location>
</feature>
<feature type="active site" evidence="12">
    <location>
        <position position="179"/>
    </location>
</feature>
<comment type="pathway">
    <text evidence="2">Glycan metabolism; pectin degradation; 2-dehydro-3-deoxy-D-gluconate from pectin: step 1/5.</text>
</comment>
<evidence type="ECO:0000256" key="1">
    <source>
        <dbReference type="ARBA" id="ARBA00004613"/>
    </source>
</evidence>
<comment type="catalytic activity">
    <reaction evidence="10">
        <text>[(1-&gt;4)-alpha-D-galacturonosyl methyl ester](n) + n H2O = [(1-&gt;4)-alpha-D-galacturonosyl](n) + n methanol + n H(+)</text>
        <dbReference type="Rhea" id="RHEA:22380"/>
        <dbReference type="Rhea" id="RHEA-COMP:14570"/>
        <dbReference type="Rhea" id="RHEA-COMP:14573"/>
        <dbReference type="ChEBI" id="CHEBI:15377"/>
        <dbReference type="ChEBI" id="CHEBI:15378"/>
        <dbReference type="ChEBI" id="CHEBI:17790"/>
        <dbReference type="ChEBI" id="CHEBI:140522"/>
        <dbReference type="ChEBI" id="CHEBI:140523"/>
        <dbReference type="EC" id="3.1.1.11"/>
    </reaction>
</comment>
<keyword evidence="11" id="KW-0040">ANK repeat</keyword>
<keyword evidence="7" id="KW-0378">Hydrolase</keyword>
<evidence type="ECO:0000313" key="15">
    <source>
        <dbReference type="EMBL" id="KAJ5709176.1"/>
    </source>
</evidence>
<feature type="chain" id="PRO_5041904324" description="pectinesterase" evidence="13">
    <location>
        <begin position="16"/>
        <end position="795"/>
    </location>
</feature>
<dbReference type="InterPro" id="IPR036770">
    <property type="entry name" value="Ankyrin_rpt-contain_sf"/>
</dbReference>
<evidence type="ECO:0000256" key="9">
    <source>
        <dbReference type="ARBA" id="ARBA00023316"/>
    </source>
</evidence>
<dbReference type="Gene3D" id="1.25.40.20">
    <property type="entry name" value="Ankyrin repeat-containing domain"/>
    <property type="match status" value="3"/>
</dbReference>
<protein>
    <recommendedName>
        <fullName evidence="4">pectinesterase</fullName>
        <ecNumber evidence="4">3.1.1.11</ecNumber>
    </recommendedName>
</protein>
<sequence length="795" mass="87425">MKFLAITSFAATVLAASRTTPPSGSIVVAKSGGDYTTVSDAISALDTDSTETQTIFIEEGTYEEQVYIPELSGALIIYGQTEDDTTYSSNTVTITYGLSLLDVDDDDESATFRNWAAKTSIYNINIANTYGEGSQALAISAYNTEQGYYGCQFTGFQDTVLAETGYQVYGTCYIEGAIDFIFGQTGNAWFDSCTIGVLTYGDGTITAQGRPSTSDDGYFVINESTVEAASGEDVVEGTYYLGRPWSEYARVVFQNTYLSDVINSAGWEEWSTSEPNTEDVLFGEYDNSGDGAEGTRASFATTLTAAVTISDILGSDYADWMGLLELPSEILAMIGENLYVVEYIKALIETHPRFAYDALFYEYMLLNRNPWAVEQGLRLAWSNGNEALACAMLIKGASVWGFRFTRCQSIEHTLRPPSYFDWLPREAYPLSCAARNGHIEIVKRLLDHCDPLIPHSAKYELVMMEAIKGGSTEAVKLLLDIKDDDVDPDFKLCGTKWHRYLGSSKAGCGNDTPLNTAIAYKRGEIIRLLLEHGRFGFNFNSLGIAARAGYDDMVTILLAKHHRTRTAIADAARGARISTLRILLRDGRLNPNIPDKIGWRTVHYAAQYGSVEMLNLLLSVESIHIDAKYGDHTPFSEAARRGNIMAMKTLMETGKVNIDSINSSAWTPLHHAVDAGDIEGEDNRTPLSYAAEGNSPEVVQFLLDLGVKPDPKDSNGRTPLSYAAEQCNGVIVHILLATSKVDMNSEDLHRWTPLHWTLQVIDKDLVFEKLSGKHGVDAVARIEEHEMAPILGDMA</sequence>
<gene>
    <name evidence="15" type="ORF">N7493_010510</name>
</gene>
<evidence type="ECO:0000256" key="12">
    <source>
        <dbReference type="PROSITE-ProRule" id="PRU10040"/>
    </source>
</evidence>
<evidence type="ECO:0000256" key="3">
    <source>
        <dbReference type="ARBA" id="ARBA00008891"/>
    </source>
</evidence>
<dbReference type="EC" id="3.1.1.11" evidence="4"/>
<accession>A0AAD6MRQ7</accession>
<dbReference type="AlphaFoldDB" id="A0AAD6MRQ7"/>
<evidence type="ECO:0000256" key="8">
    <source>
        <dbReference type="ARBA" id="ARBA00023085"/>
    </source>
</evidence>
<evidence type="ECO:0000256" key="11">
    <source>
        <dbReference type="PROSITE-ProRule" id="PRU00023"/>
    </source>
</evidence>
<evidence type="ECO:0000256" key="6">
    <source>
        <dbReference type="ARBA" id="ARBA00022729"/>
    </source>
</evidence>
<dbReference type="PROSITE" id="PS00503">
    <property type="entry name" value="PECTINESTERASE_2"/>
    <property type="match status" value="1"/>
</dbReference>
<comment type="subcellular location">
    <subcellularLocation>
        <location evidence="1">Secreted</location>
    </subcellularLocation>
</comment>
<reference evidence="15" key="1">
    <citation type="journal article" date="2023" name="IMA Fungus">
        <title>Comparative genomic study of the Penicillium genus elucidates a diverse pangenome and 15 lateral gene transfer events.</title>
        <authorList>
            <person name="Petersen C."/>
            <person name="Sorensen T."/>
            <person name="Nielsen M.R."/>
            <person name="Sondergaard T.E."/>
            <person name="Sorensen J.L."/>
            <person name="Fitzpatrick D.A."/>
            <person name="Frisvad J.C."/>
            <person name="Nielsen K.L."/>
        </authorList>
    </citation>
    <scope>NUCLEOTIDE SEQUENCE</scope>
    <source>
        <strain evidence="15">IBT 17514</strain>
    </source>
</reference>
<organism evidence="15 16">
    <name type="scientific">Penicillium malachiteum</name>
    <dbReference type="NCBI Taxonomy" id="1324776"/>
    <lineage>
        <taxon>Eukaryota</taxon>
        <taxon>Fungi</taxon>
        <taxon>Dikarya</taxon>
        <taxon>Ascomycota</taxon>
        <taxon>Pezizomycotina</taxon>
        <taxon>Eurotiomycetes</taxon>
        <taxon>Eurotiomycetidae</taxon>
        <taxon>Eurotiales</taxon>
        <taxon>Aspergillaceae</taxon>
        <taxon>Penicillium</taxon>
    </lineage>
</organism>
<name>A0AAD6MRQ7_9EURO</name>
<dbReference type="SUPFAM" id="SSF51126">
    <property type="entry name" value="Pectin lyase-like"/>
    <property type="match status" value="1"/>
</dbReference>
<keyword evidence="16" id="KW-1185">Reference proteome</keyword>
<evidence type="ECO:0000256" key="10">
    <source>
        <dbReference type="ARBA" id="ARBA00047928"/>
    </source>
</evidence>
<dbReference type="GO" id="GO:0005576">
    <property type="term" value="C:extracellular region"/>
    <property type="evidence" value="ECO:0007669"/>
    <property type="project" value="UniProtKB-SubCell"/>
</dbReference>
<dbReference type="PROSITE" id="PS50297">
    <property type="entry name" value="ANK_REP_REGION"/>
    <property type="match status" value="1"/>
</dbReference>
<evidence type="ECO:0000256" key="7">
    <source>
        <dbReference type="ARBA" id="ARBA00022801"/>
    </source>
</evidence>
<dbReference type="GO" id="GO:0045490">
    <property type="term" value="P:pectin catabolic process"/>
    <property type="evidence" value="ECO:0007669"/>
    <property type="project" value="TreeGrafter"/>
</dbReference>
<evidence type="ECO:0000256" key="4">
    <source>
        <dbReference type="ARBA" id="ARBA00013229"/>
    </source>
</evidence>